<dbReference type="Proteomes" id="UP000018208">
    <property type="component" value="Unassembled WGS sequence"/>
</dbReference>
<evidence type="ECO:0000313" key="3">
    <source>
        <dbReference type="Proteomes" id="UP000018208"/>
    </source>
</evidence>
<proteinExistence type="predicted"/>
<accession>V6LHI3</accession>
<organism evidence="1">
    <name type="scientific">Spironucleus salmonicida</name>
    <dbReference type="NCBI Taxonomy" id="348837"/>
    <lineage>
        <taxon>Eukaryota</taxon>
        <taxon>Metamonada</taxon>
        <taxon>Diplomonadida</taxon>
        <taxon>Hexamitidae</taxon>
        <taxon>Hexamitinae</taxon>
        <taxon>Spironucleus</taxon>
    </lineage>
</organism>
<gene>
    <name evidence="1" type="ORF">SS50377_16339</name>
    <name evidence="2" type="ORF">SS50377_21259</name>
</gene>
<dbReference type="VEuPathDB" id="GiardiaDB:SS50377_21259"/>
<dbReference type="EMBL" id="KI546130">
    <property type="protein sequence ID" value="EST44030.1"/>
    <property type="molecule type" value="Genomic_DNA"/>
</dbReference>
<dbReference type="EMBL" id="AUWU02000001">
    <property type="protein sequence ID" value="KAH0577905.1"/>
    <property type="molecule type" value="Genomic_DNA"/>
</dbReference>
<evidence type="ECO:0000313" key="2">
    <source>
        <dbReference type="EMBL" id="KAH0577905.1"/>
    </source>
</evidence>
<protein>
    <submittedName>
        <fullName evidence="1">Uncharacterized protein</fullName>
    </submittedName>
</protein>
<keyword evidence="3" id="KW-1185">Reference proteome</keyword>
<dbReference type="AlphaFoldDB" id="V6LHI3"/>
<evidence type="ECO:0000313" key="1">
    <source>
        <dbReference type="EMBL" id="EST44030.1"/>
    </source>
</evidence>
<name>V6LHI3_9EUKA</name>
<reference evidence="1 2" key="1">
    <citation type="journal article" date="2014" name="PLoS Genet.">
        <title>The Genome of Spironucleus salmonicida Highlights a Fish Pathogen Adapted to Fluctuating Environments.</title>
        <authorList>
            <person name="Xu F."/>
            <person name="Jerlstrom-Hultqvist J."/>
            <person name="Einarsson E."/>
            <person name="Astvaldsson A."/>
            <person name="Svard S.G."/>
            <person name="Andersson J.O."/>
        </authorList>
    </citation>
    <scope>NUCLEOTIDE SEQUENCE</scope>
    <source>
        <strain evidence="2">ATCC 50377</strain>
    </source>
</reference>
<sequence>MFIQVSKQQESLQVTTFRTQEDFKPIHIEKLDFVPVNIFKTSNKILAICANEIKLLDSSFKVLSTIQNKLKHSKLTFKNDYFAIYQNEKIDVYSTINEIQLVHTHQTSFPTHLAIFNNLLALYFKVRKNQYQLQIVDYVNDKRQVFNFRERCKTLQFDFNQEIILITKSNTNKYTFQRFQFFENKDTETVQEELKFDDLREDSDDEHEEIESPEVHGDDVIYLTGVARTLSYQFRTCFPDQNIVIAGRFDSYIIMENKKNPLSCIMHCSCKLNKYYEKLIYDYSQQGNIVVYASPDQQTLHFVRQFELVKSMSIKSNQVLKSIFNKTLKIDDILILPDSTLVVQTQNYLVNYGMIAEVVQQKELEMQRFCFHKTRKSALFIYKDVIQIIQISIINEEEKQEWFMGRIQENLQTLETYEIAQEEHVNYVLFNTRAQIDQYTISNRNRLIIQWTENDENFQSAIDIQQIE</sequence>
<reference evidence="2" key="2">
    <citation type="submission" date="2020-12" db="EMBL/GenBank/DDBJ databases">
        <title>New Spironucleus salmonicida genome in near-complete chromosomes.</title>
        <authorList>
            <person name="Xu F."/>
            <person name="Kurt Z."/>
            <person name="Jimenez-Gonzalez A."/>
            <person name="Astvaldsson A."/>
            <person name="Andersson J.O."/>
            <person name="Svard S.G."/>
        </authorList>
    </citation>
    <scope>NUCLEOTIDE SEQUENCE</scope>
    <source>
        <strain evidence="2">ATCC 50377</strain>
    </source>
</reference>